<dbReference type="InterPro" id="IPR036189">
    <property type="entry name" value="DCP2_BoxA_sf"/>
</dbReference>
<evidence type="ECO:0000256" key="2">
    <source>
        <dbReference type="ARBA" id="ARBA00004496"/>
    </source>
</evidence>
<keyword evidence="6 11" id="KW-0378">Hydrolase</keyword>
<keyword evidence="5" id="KW-0479">Metal-binding</keyword>
<evidence type="ECO:0000256" key="3">
    <source>
        <dbReference type="ARBA" id="ARBA00005279"/>
    </source>
</evidence>
<evidence type="ECO:0000259" key="12">
    <source>
        <dbReference type="PROSITE" id="PS51462"/>
    </source>
</evidence>
<proteinExistence type="inferred from homology"/>
<comment type="subcellular location">
    <subcellularLocation>
        <location evidence="2">Cytoplasm</location>
    </subcellularLocation>
</comment>
<dbReference type="InterPro" id="IPR015797">
    <property type="entry name" value="NUDIX_hydrolase-like_dom_sf"/>
</dbReference>
<dbReference type="SUPFAM" id="SSF140586">
    <property type="entry name" value="Dcp2 domain-like"/>
    <property type="match status" value="1"/>
</dbReference>
<keyword evidence="8" id="KW-0464">Manganese</keyword>
<evidence type="ECO:0000256" key="10">
    <source>
        <dbReference type="ARBA" id="ARBA00078183"/>
    </source>
</evidence>
<dbReference type="InterPro" id="IPR020476">
    <property type="entry name" value="Nudix_hydrolase"/>
</dbReference>
<dbReference type="PROSITE" id="PS51462">
    <property type="entry name" value="NUDIX"/>
    <property type="match status" value="1"/>
</dbReference>
<dbReference type="GO" id="GO:0003723">
    <property type="term" value="F:RNA binding"/>
    <property type="evidence" value="ECO:0007669"/>
    <property type="project" value="UniProtKB-KW"/>
</dbReference>
<evidence type="ECO:0000256" key="1">
    <source>
        <dbReference type="ARBA" id="ARBA00001936"/>
    </source>
</evidence>
<name>A0AA35RR78_GEOBA</name>
<dbReference type="GO" id="GO:0000184">
    <property type="term" value="P:nuclear-transcribed mRNA catabolic process, nonsense-mediated decay"/>
    <property type="evidence" value="ECO:0007669"/>
    <property type="project" value="InterPro"/>
</dbReference>
<dbReference type="InterPro" id="IPR044099">
    <property type="entry name" value="Dcp2_NUDIX"/>
</dbReference>
<comment type="catalytic activity">
    <reaction evidence="9">
        <text>a 5'-end (N(7)-methyl 5'-triphosphoguanosine)-ribonucleoside in mRNA + H2O = N(7)-methyl-GDP + a 5'-end phospho-ribonucleoside in mRNA + 2 H(+)</text>
        <dbReference type="Rhea" id="RHEA:67484"/>
        <dbReference type="Rhea" id="RHEA-COMP:15692"/>
        <dbReference type="Rhea" id="RHEA-COMP:17167"/>
        <dbReference type="ChEBI" id="CHEBI:15377"/>
        <dbReference type="ChEBI" id="CHEBI:15378"/>
        <dbReference type="ChEBI" id="CHEBI:63714"/>
        <dbReference type="ChEBI" id="CHEBI:138282"/>
        <dbReference type="ChEBI" id="CHEBI:156461"/>
        <dbReference type="EC" id="3.6.1.62"/>
    </reaction>
    <physiologicalReaction direction="left-to-right" evidence="9">
        <dbReference type="Rhea" id="RHEA:67485"/>
    </physiologicalReaction>
</comment>
<comment type="caution">
    <text evidence="13">The sequence shown here is derived from an EMBL/GenBank/DDBJ whole genome shotgun (WGS) entry which is preliminary data.</text>
</comment>
<dbReference type="Pfam" id="PF05026">
    <property type="entry name" value="DCP2"/>
    <property type="match status" value="1"/>
</dbReference>
<evidence type="ECO:0000256" key="5">
    <source>
        <dbReference type="ARBA" id="ARBA00022723"/>
    </source>
</evidence>
<organism evidence="13 14">
    <name type="scientific">Geodia barretti</name>
    <name type="common">Barrett's horny sponge</name>
    <dbReference type="NCBI Taxonomy" id="519541"/>
    <lineage>
        <taxon>Eukaryota</taxon>
        <taxon>Metazoa</taxon>
        <taxon>Porifera</taxon>
        <taxon>Demospongiae</taxon>
        <taxon>Heteroscleromorpha</taxon>
        <taxon>Tetractinellida</taxon>
        <taxon>Astrophorina</taxon>
        <taxon>Geodiidae</taxon>
        <taxon>Geodia</taxon>
    </lineage>
</organism>
<sequence>MSCKPVVIRDDVLNDLATRFLINIPDEDKDDPLKLCSHIEVAHWFYLDLIRPEDPALPGCSMKEFMATIFKHCPFLVRDSVARDLDTLQSQWKTLKYRRPTRGAIILNQDLTKCLLVQGYPASTSWGFPKGKLERGESDQDCAIREVYEETGFDIRALIRSEHYLECESRDSERASRMYIIPGSPGGDRDIQWFRVEDLPRFKKDLTTRQNLGKNPSSFFMIIPFIRSGAHPYSAEEVDIQLPESPWCGRWREEDHSSSLGCVSQALCPSPAHEEILKLSLSLLPPSPSEDS</sequence>
<evidence type="ECO:0000256" key="11">
    <source>
        <dbReference type="RuleBase" id="RU003476"/>
    </source>
</evidence>
<dbReference type="AlphaFoldDB" id="A0AA35RR78"/>
<dbReference type="Proteomes" id="UP001174909">
    <property type="component" value="Unassembled WGS sequence"/>
</dbReference>
<comment type="similarity">
    <text evidence="3">Belongs to the Nudix hydrolase family. DCP2 subfamily.</text>
</comment>
<evidence type="ECO:0000256" key="4">
    <source>
        <dbReference type="ARBA" id="ARBA00022490"/>
    </source>
</evidence>
<dbReference type="GO" id="GO:0030145">
    <property type="term" value="F:manganese ion binding"/>
    <property type="evidence" value="ECO:0007669"/>
    <property type="project" value="InterPro"/>
</dbReference>
<evidence type="ECO:0000313" key="13">
    <source>
        <dbReference type="EMBL" id="CAI8015393.1"/>
    </source>
</evidence>
<dbReference type="InterPro" id="IPR020084">
    <property type="entry name" value="NUDIX_hydrolase_CS"/>
</dbReference>
<dbReference type="PANTHER" id="PTHR23114">
    <property type="entry name" value="M7GPPPN-MRNA HYDROLASE"/>
    <property type="match status" value="1"/>
</dbReference>
<dbReference type="InterPro" id="IPR000086">
    <property type="entry name" value="NUDIX_hydrolase_dom"/>
</dbReference>
<dbReference type="PROSITE" id="PS00893">
    <property type="entry name" value="NUDIX_BOX"/>
    <property type="match status" value="1"/>
</dbReference>
<gene>
    <name evidence="13" type="ORF">GBAR_LOCUS9531</name>
</gene>
<evidence type="ECO:0000256" key="7">
    <source>
        <dbReference type="ARBA" id="ARBA00022884"/>
    </source>
</evidence>
<feature type="domain" description="Nudix hydrolase" evidence="12">
    <location>
        <begin position="97"/>
        <end position="220"/>
    </location>
</feature>
<dbReference type="GO" id="GO:0140933">
    <property type="term" value="F:5'-(N(7)-methylguanosine 5'-triphospho)-[mRNA] hydrolase activity"/>
    <property type="evidence" value="ECO:0007669"/>
    <property type="project" value="UniProtKB-EC"/>
</dbReference>
<keyword evidence="7" id="KW-0694">RNA-binding</keyword>
<dbReference type="InterPro" id="IPR007722">
    <property type="entry name" value="DCP2_BoxA"/>
</dbReference>
<dbReference type="GO" id="GO:0000290">
    <property type="term" value="P:deadenylation-dependent decapping of nuclear-transcribed mRNA"/>
    <property type="evidence" value="ECO:0007669"/>
    <property type="project" value="InterPro"/>
</dbReference>
<dbReference type="EMBL" id="CASHTH010001439">
    <property type="protein sequence ID" value="CAI8015393.1"/>
    <property type="molecule type" value="Genomic_DNA"/>
</dbReference>
<evidence type="ECO:0000256" key="9">
    <source>
        <dbReference type="ARBA" id="ARBA00047661"/>
    </source>
</evidence>
<dbReference type="FunFam" id="3.90.79.10:FF:000003">
    <property type="entry name" value="M7GpppN-mRNA hydrolase isoform 2"/>
    <property type="match status" value="1"/>
</dbReference>
<accession>A0AA35RR78</accession>
<dbReference type="SUPFAM" id="SSF55811">
    <property type="entry name" value="Nudix"/>
    <property type="match status" value="1"/>
</dbReference>
<evidence type="ECO:0000256" key="6">
    <source>
        <dbReference type="ARBA" id="ARBA00022801"/>
    </source>
</evidence>
<dbReference type="Gene3D" id="3.90.79.10">
    <property type="entry name" value="Nucleoside Triphosphate Pyrophosphohydrolase"/>
    <property type="match status" value="1"/>
</dbReference>
<dbReference type="PANTHER" id="PTHR23114:SF17">
    <property type="entry name" value="M7GPPPN-MRNA HYDROLASE"/>
    <property type="match status" value="1"/>
</dbReference>
<dbReference type="GO" id="GO:0000932">
    <property type="term" value="C:P-body"/>
    <property type="evidence" value="ECO:0007669"/>
    <property type="project" value="TreeGrafter"/>
</dbReference>
<dbReference type="CDD" id="cd03672">
    <property type="entry name" value="NUDIX_Dcp2p_Nudt20"/>
    <property type="match status" value="1"/>
</dbReference>
<dbReference type="Gene3D" id="1.10.10.1050">
    <property type="entry name" value="Dcp2, box A domain"/>
    <property type="match status" value="1"/>
</dbReference>
<dbReference type="PRINTS" id="PR00502">
    <property type="entry name" value="NUDIXFAMILY"/>
</dbReference>
<protein>
    <recommendedName>
        <fullName evidence="10">mRNA-decapping enzyme 2</fullName>
    </recommendedName>
</protein>
<evidence type="ECO:0000313" key="14">
    <source>
        <dbReference type="Proteomes" id="UP001174909"/>
    </source>
</evidence>
<dbReference type="Pfam" id="PF00293">
    <property type="entry name" value="NUDIX"/>
    <property type="match status" value="1"/>
</dbReference>
<keyword evidence="4" id="KW-0963">Cytoplasm</keyword>
<dbReference type="SMART" id="SM01125">
    <property type="entry name" value="DCP2"/>
    <property type="match status" value="1"/>
</dbReference>
<keyword evidence="14" id="KW-1185">Reference proteome</keyword>
<comment type="cofactor">
    <cofactor evidence="1">
        <name>Mn(2+)</name>
        <dbReference type="ChEBI" id="CHEBI:29035"/>
    </cofactor>
</comment>
<reference evidence="13" key="1">
    <citation type="submission" date="2023-03" db="EMBL/GenBank/DDBJ databases">
        <authorList>
            <person name="Steffen K."/>
            <person name="Cardenas P."/>
        </authorList>
    </citation>
    <scope>NUCLEOTIDE SEQUENCE</scope>
</reference>
<evidence type="ECO:0000256" key="8">
    <source>
        <dbReference type="ARBA" id="ARBA00023211"/>
    </source>
</evidence>